<evidence type="ECO:0000256" key="8">
    <source>
        <dbReference type="ARBA" id="ARBA00023054"/>
    </source>
</evidence>
<dbReference type="FunFam" id="3.40.50.300:FF:000362">
    <property type="entry name" value="Dynein, axonemal, heavy chain 6"/>
    <property type="match status" value="1"/>
</dbReference>
<dbReference type="GO" id="GO:0005524">
    <property type="term" value="F:ATP binding"/>
    <property type="evidence" value="ECO:0007669"/>
    <property type="project" value="UniProtKB-KW"/>
</dbReference>
<proteinExistence type="inferred from homology"/>
<dbReference type="FunFam" id="1.20.920.30:FF:000002">
    <property type="entry name" value="Dynein axonemal heavy chain 3"/>
    <property type="match status" value="1"/>
</dbReference>
<dbReference type="InterPro" id="IPR003593">
    <property type="entry name" value="AAA+_ATPase"/>
</dbReference>
<gene>
    <name evidence="15" type="ORF">KQX54_001498</name>
</gene>
<accession>A0AAV7HUK4</accession>
<dbReference type="FunFam" id="1.20.1270.280:FF:000001">
    <property type="entry name" value="dynein heavy chain 7, axonemal"/>
    <property type="match status" value="1"/>
</dbReference>
<dbReference type="InterPro" id="IPR026983">
    <property type="entry name" value="DHC"/>
</dbReference>
<keyword evidence="8 13" id="KW-0175">Coiled coil</keyword>
<dbReference type="FunFam" id="1.10.8.710:FF:000004">
    <property type="entry name" value="Dynein axonemal heavy chain 6"/>
    <property type="match status" value="1"/>
</dbReference>
<evidence type="ECO:0000256" key="9">
    <source>
        <dbReference type="ARBA" id="ARBA00023069"/>
    </source>
</evidence>
<dbReference type="Pfam" id="PF03028">
    <property type="entry name" value="Dynein_heavy"/>
    <property type="match status" value="1"/>
</dbReference>
<comment type="similarity">
    <text evidence="2">Belongs to the dynein heavy chain family.</text>
</comment>
<dbReference type="Gene3D" id="6.10.140.1060">
    <property type="match status" value="1"/>
</dbReference>
<keyword evidence="5" id="KW-0547">Nucleotide-binding</keyword>
<dbReference type="InterPro" id="IPR042228">
    <property type="entry name" value="Dynein_linker_3"/>
</dbReference>
<keyword evidence="9" id="KW-0969">Cilium</keyword>
<feature type="domain" description="AAA+ ATPase" evidence="14">
    <location>
        <begin position="959"/>
        <end position="1178"/>
    </location>
</feature>
<dbReference type="InterPro" id="IPR004273">
    <property type="entry name" value="Dynein_heavy_D6_P-loop"/>
</dbReference>
<evidence type="ECO:0000256" key="7">
    <source>
        <dbReference type="ARBA" id="ARBA00023017"/>
    </source>
</evidence>
<dbReference type="FunFam" id="1.10.8.720:FF:000001">
    <property type="entry name" value="dynein heavy chain 7, axonemal"/>
    <property type="match status" value="1"/>
</dbReference>
<comment type="caution">
    <text evidence="15">The sequence shown here is derived from an EMBL/GenBank/DDBJ whole genome shotgun (WGS) entry which is preliminary data.</text>
</comment>
<dbReference type="GO" id="GO:0003341">
    <property type="term" value="P:cilium movement"/>
    <property type="evidence" value="ECO:0007669"/>
    <property type="project" value="UniProtKB-ARBA"/>
</dbReference>
<dbReference type="FunFam" id="3.10.490.20:FF:000001">
    <property type="entry name" value="dynein heavy chain 7, axonemal"/>
    <property type="match status" value="1"/>
</dbReference>
<dbReference type="FunFam" id="3.40.50.300:FF:001328">
    <property type="entry name" value="Dynein heavy chain 6, axonemal"/>
    <property type="match status" value="1"/>
</dbReference>
<dbReference type="FunFam" id="1.20.920.20:FF:000006">
    <property type="entry name" value="Dynein, axonemal, heavy chain 6"/>
    <property type="match status" value="1"/>
</dbReference>
<dbReference type="InterPro" id="IPR013602">
    <property type="entry name" value="Dynein_heavy_linker"/>
</dbReference>
<evidence type="ECO:0000256" key="12">
    <source>
        <dbReference type="ARBA" id="ARBA00023273"/>
    </source>
</evidence>
<dbReference type="Gene3D" id="1.20.140.100">
    <property type="entry name" value="Dynein heavy chain, N-terminal domain 2"/>
    <property type="match status" value="1"/>
</dbReference>
<protein>
    <recommendedName>
        <fullName evidence="14">AAA+ ATPase domain-containing protein</fullName>
    </recommendedName>
</protein>
<evidence type="ECO:0000313" key="16">
    <source>
        <dbReference type="Proteomes" id="UP000826195"/>
    </source>
</evidence>
<dbReference type="InterPro" id="IPR042219">
    <property type="entry name" value="AAA_lid_11_sf"/>
</dbReference>
<evidence type="ECO:0000256" key="10">
    <source>
        <dbReference type="ARBA" id="ARBA00023175"/>
    </source>
</evidence>
<dbReference type="FunFam" id="3.40.50.300:FF:000044">
    <property type="entry name" value="Dynein heavy chain 5, axonemal"/>
    <property type="match status" value="1"/>
</dbReference>
<dbReference type="Gene3D" id="3.20.180.20">
    <property type="entry name" value="Dynein heavy chain, N-terminal domain 2"/>
    <property type="match status" value="1"/>
</dbReference>
<dbReference type="Gene3D" id="1.10.472.130">
    <property type="match status" value="1"/>
</dbReference>
<dbReference type="PANTHER" id="PTHR22878">
    <property type="entry name" value="DYNEIN HEAVY CHAIN 6, AXONEMAL-LIKE-RELATED"/>
    <property type="match status" value="1"/>
</dbReference>
<sequence length="3660" mass="420981">MTSISDLLNVLEDNSIRPSLSITLKCQNNDLITLPTKDYFFSRFHYFIEEIASAGLQLQPLESWVDMKNQEFIFAVLPEWFMLQSYSRLSKILKNYWEPIDIYVLNLQRKFKVIYSAEAQSEIRNFIDCDYSFQEGTFKLEDFKKLITEIDGLPDNEYLEDIKISQFPAKSGLKHYTEIFLGYIIQELLQKQRKFNHEICWTFEKVKSQVLNTPETTKELLELGKYMLTLTTTFMEEMEEKINFAVSKMLSVIEMTTLDYDDIELNRETVNWLVKIKPIFEEGNLQYEQMKFKLEENLQSRKNNLITSIEDLFSYLEIMDMMDDSERIFDYIEDMRKLVRSLDRLDDEVKWINNEESTFNFPQTYFPRIKELKDIIIPFYELIYQARKWQRDSGVWLDGPFEFLDASVIENRTADYYAWFNKVSKEYRTKIKIQIATGYPYIFSGSVDDPDPLYQPAPMNLCHQLLESIKWLKKYMPLVCLVNPALNQRHWDEISLIAGHDITPDAGTTFRKLINQDLMKDVGKYEAISVNASKEAALVDLFNKIKQEWDNVLFTTMTYKNSDVTILTQLDDVMLILEEHTVKLQGMRGSAFVKPIENYVNIFYEVLVRIRKTIDEWSRLQVQWIYLLPIFTSPDIIAQLPEEASMFSEVNQTFCEIMESIAKDPRVKESAGSLGMLEKLEKANELMEKINQGVVEYLEKKRLFFPRFFFLSNDDMLEILSETKDPLRVQPHLKKCFEGIAKLGFNKDREIYAMTGDDGEEIMIQEIISTDAAKGCVEKWLIKVEQQMVMTIKHQIMVSYFDYEVTERVKWALIWPGQVVLCVSQIYWSLAVTNSLLTRTVSALEALYDTLKAQIIDMVNLVKGKCKLNRQNRTTLNALITIDVHAQDVVELLIDKRITSETDFDWLAQLRYYWQDNVLVRIINSTVKYAYEYLGNCSRLVITPLTDRCYRTLIGAYSLHLNGAPEGPAGTGKTETTKDLARAIAVQCVVFNCSEALDYKNMGKFFKGLAACGAWACFDEFNRIELEVLSVVAQQILCIVQSVRAHLEKFIFEGTELSLNPAVYICITMNPGYAGRSELPDNLKVLFRTVAMMVPDYSKIGEIFLYSSGFNYARVLSLKIKTTYKLCSEQLSTQSHYDYGMRAVKTVLLAAQNLKIKFPDADETVLILRAIVDVNLPKFLAHDVPLFQGIISDLFPDVKLPSPNNQVLLKAIKQVLESRNLQPVNGFLLKIIQTYEMMIVRHGFMLVGDPSGGKTCVLHTLADSLTLMAQWGNDLGAETIYTTINPKSITIGQLYGQFDPVSSEWTDGICAVAFRQYSTSLEDSSRKWIIFDGPVDAVWIENLNTVLDDNKKLCLTSGEVIQMTGTMSMIFEAMDLVQASPATVSRCGMIYIEPHVLGWRPIAESWYKTLPSWSDGYLEIIRDIFEWLIDACLEFTRKKCQLTLYAGQINQVTSTLSLFKMVMDDAVDDPRNKDSEEIKDNIKCWVQAAIIFSIVWGLSGTLDRDSHRKFNDFFTSIWKNQDSSLPIPESISRDVILLPSEDINDSYYVFRGKGHWKPFSEALKTETLVEASSISQMLVPTVDTVKYQRLFQQYIKHNKRFLVYGATGTGKSFYIQDLMTNKLKENYIPNLITFTARTSAALAQELVISKLQRRKRHYGPGKGNSCVVFIDDVNMPAKEVYGAQPAIELLRQMFDHDYWYDSKEPHKITVSDTLFICAMSPPGGMRQKIYQRFLRHFNLLTINEFTDESILRIFSTIALAGYKRNGFASDIIVTVNPMVNATLEIFKCAIKDLRPTPAKSHYAFNLRDFARVITGCVMLKKDSIESKSTFTRLWVHETLRVFGDRLVDSEDHLWLFDKIKQVVSKTFKDSFESIFSHLPKENDQLTEKSLKSLIFGNFMDDSLDKKYEEVTSMELYQQIVQQNLEDYNLTHRTALDIVIFRYALEHLARVSRIMATPGGNLLMVGVGGSGRQSLTKLAAAMADYDLFQPEITSTYGVNEWHEDIKKICKTSGAQGKDLVFLISESQITEQVFLSDIDGLLNSGEVPNLFNAEERQEIIEICRSTAAKEGDNGVISTGSIVSVLSYFLSRCKEKLHLMLCFTPIGESFRTRLRLYPSLVNCCTIDWFEVWPEEALEQVAVKFTKDINVDDQVKVNAVIACKYFHVCAKNIAEDFYRITGRRTYITSTGFLDLIRNYARLINIKQEEITEARARYVNGLDKLAFAAEEIKRMKINVETLKPQLEASARETIETMKQIENESKGVEEATIQVKKDEKVANKQAEIAGALKIECEADLASALPVLEEALKALDTLKPKDISLVKTMKNPPAGIKLVMAAVCVMLNIPPDRKPSPDTGKIVRDYWKPSKKLLSDIKFLDSLKNYDKDNIPLQTIETIKRIYMTDKNFEPRVVAKASQAAEGLCKWVRAMVLYDKVAREIAPKKQKLQDVQKEYSDTMIILEEKRIACAELTGKLTVLKENLEKILEKKINLENLLSRCRNKLIRAEKLISGLGGEERRWLKTAEDLKKSYETLSGDILISCAIIAYLAPFTSVYRANNIDKWIQYIKNLKIPSSEDFSFVEILSNDLQVNTWNISGLPRDIFSTENAVIMASSKRWSLFIDPQSQANRWIRTMEKFSNVEIVKLTNKNYMTVVERCIEFGYPVLIENIYEQLDASLDPILMKNIYKVAGEFYITLGEKIIKYDDKFRLYLTTKLRNPHYVPEIFNKVTIINFSLTKIALEDQLLGIVVAKERPELQEKREYLIVQGAANQKSLKQVEDSILKTLSSGTGSEILEDEEAVGILDSSKILSADIIKKQKASEETQREIEVARNDYASIAKYSSALYYTCTDLPNIDPMYQYSLTWFINLYVTTIENAHKSKLLKKRLKFLQDTFTYNLYQNICRSLFEKDKPLYGFILYTTILIDRQEITIEELNLFLSGINVKKTTNPVDWLPDKSWMELCQLNTLGVFKNFLSHFLNNLDAWKSFYHADINFQDTQLPTPWDKDLTEFHKLIIMKIIHPDKVLQTMIKFIEQGMGSKFVLPVTFDLTKSYNDSNSLNPLIFILSQGSDPTASLFNFATAMNYQDKFSCVSLGQGQGARAEKLIRDAQKNGDWVYLQNCHLAASWMPQLEKICEKFDATNTSVNFRLWLTSYPTPKFPISILENAIKMTNEPPKGLQQNLMRLYSSEPLKNHLFFDRCPGKDKIFARLIYGLCFFHAVVQERRNYGPQGWNIPYGFNESDFEISITQLEIFINQYNELPLKAITYLTGECNYGGRVTDDRDRRCLKTILQDYYNDQIISNDQYKLTESSDECYCVPRKNNYQEYVKQIQRMPLNPQPEVFGLHANARITRDLETSRLFLESLRKISGTVSLAGGVNATGDFGSKQDESLLAIKQDIYERLPYLFDLEAAVKKYPVRYDESMNTVLVQELERYNNLLGIIRTSLEMLENAIKGIIVMTSELEIIYDEILSNKIPSLWIKSSAYPSLKSLGNFVSDLIKRLEFLKNWVDYGKPDKFWISGFSFVHGFLTGAMQNFARKYKISIDKIEFDFEVMSDELNSAPVDGVYIYGLYLTGGRWDSSRKALAESYSKILYDPIGSIWLKPTEIININRHNPIRYECPLYITSERFGTLKTTGHSTNYVLMILLDTELPVSHWIKRGLALLCQLND</sequence>
<dbReference type="Gene3D" id="1.20.58.1120">
    <property type="match status" value="1"/>
</dbReference>
<dbReference type="GO" id="GO:0005930">
    <property type="term" value="C:axoneme"/>
    <property type="evidence" value="ECO:0007669"/>
    <property type="project" value="UniProtKB-SubCell"/>
</dbReference>
<evidence type="ECO:0000256" key="3">
    <source>
        <dbReference type="ARBA" id="ARBA00022490"/>
    </source>
</evidence>
<feature type="coiled-coil region" evidence="13">
    <location>
        <begin position="2238"/>
        <end position="2265"/>
    </location>
</feature>
<dbReference type="Proteomes" id="UP000826195">
    <property type="component" value="Unassembled WGS sequence"/>
</dbReference>
<dbReference type="EMBL" id="JAHXZJ010001864">
    <property type="protein sequence ID" value="KAH0548703.1"/>
    <property type="molecule type" value="Genomic_DNA"/>
</dbReference>
<dbReference type="InterPro" id="IPR041589">
    <property type="entry name" value="DNAH3_AAA_lid_1"/>
</dbReference>
<dbReference type="InterPro" id="IPR041466">
    <property type="entry name" value="Dynein_AAA5_ext"/>
</dbReference>
<dbReference type="GO" id="GO:0051959">
    <property type="term" value="F:dynein light intermediate chain binding"/>
    <property type="evidence" value="ECO:0007669"/>
    <property type="project" value="InterPro"/>
</dbReference>
<dbReference type="FunFam" id="3.20.180.20:FF:000003">
    <property type="entry name" value="Dynein heavy chain 12, axonemal"/>
    <property type="match status" value="1"/>
</dbReference>
<evidence type="ECO:0000256" key="6">
    <source>
        <dbReference type="ARBA" id="ARBA00022840"/>
    </source>
</evidence>
<dbReference type="InterPro" id="IPR042222">
    <property type="entry name" value="Dynein_2_N"/>
</dbReference>
<dbReference type="Pfam" id="PF12777">
    <property type="entry name" value="MT"/>
    <property type="match status" value="1"/>
</dbReference>
<dbReference type="Pfam" id="PF17857">
    <property type="entry name" value="AAA_lid_1"/>
    <property type="match status" value="1"/>
</dbReference>
<feature type="coiled-coil region" evidence="13">
    <location>
        <begin position="2455"/>
        <end position="2503"/>
    </location>
</feature>
<dbReference type="Gene3D" id="1.20.920.20">
    <property type="match status" value="1"/>
</dbReference>
<name>A0AAV7HUK4_COTGL</name>
<dbReference type="GO" id="GO:0008569">
    <property type="term" value="F:minus-end-directed microtubule motor activity"/>
    <property type="evidence" value="ECO:0007669"/>
    <property type="project" value="InterPro"/>
</dbReference>
<dbReference type="PANTHER" id="PTHR22878:SF70">
    <property type="entry name" value="DYNEIN HEAVY CHAIN 2, AXONEMAL"/>
    <property type="match status" value="1"/>
</dbReference>
<keyword evidence="7" id="KW-0243">Dynein</keyword>
<dbReference type="InterPro" id="IPR024743">
    <property type="entry name" value="Dynein_HC_stalk"/>
</dbReference>
<dbReference type="FunFam" id="3.40.50.300:FF:001145">
    <property type="entry name" value="Putative dynein heavy chain"/>
    <property type="match status" value="1"/>
</dbReference>
<organism evidence="15 16">
    <name type="scientific">Cotesia glomerata</name>
    <name type="common">Lepidopteran parasitic wasp</name>
    <name type="synonym">Apanteles glomeratus</name>
    <dbReference type="NCBI Taxonomy" id="32391"/>
    <lineage>
        <taxon>Eukaryota</taxon>
        <taxon>Metazoa</taxon>
        <taxon>Ecdysozoa</taxon>
        <taxon>Arthropoda</taxon>
        <taxon>Hexapoda</taxon>
        <taxon>Insecta</taxon>
        <taxon>Pterygota</taxon>
        <taxon>Neoptera</taxon>
        <taxon>Endopterygota</taxon>
        <taxon>Hymenoptera</taxon>
        <taxon>Apocrita</taxon>
        <taxon>Ichneumonoidea</taxon>
        <taxon>Braconidae</taxon>
        <taxon>Microgastrinae</taxon>
        <taxon>Cotesia</taxon>
    </lineage>
</organism>
<comment type="subcellular location">
    <subcellularLocation>
        <location evidence="1">Cytoplasm</location>
        <location evidence="1">Cytoskeleton</location>
        <location evidence="1">Cilium axoneme</location>
    </subcellularLocation>
</comment>
<dbReference type="Pfam" id="PF12774">
    <property type="entry name" value="AAA_6"/>
    <property type="match status" value="1"/>
</dbReference>
<evidence type="ECO:0000256" key="11">
    <source>
        <dbReference type="ARBA" id="ARBA00023212"/>
    </source>
</evidence>
<dbReference type="InterPro" id="IPR043160">
    <property type="entry name" value="Dynein_C_barrel"/>
</dbReference>
<feature type="domain" description="AAA+ ATPase" evidence="14">
    <location>
        <begin position="1597"/>
        <end position="1743"/>
    </location>
</feature>
<dbReference type="GO" id="GO:0005874">
    <property type="term" value="C:microtubule"/>
    <property type="evidence" value="ECO:0007669"/>
    <property type="project" value="UniProtKB-KW"/>
</dbReference>
<dbReference type="Gene3D" id="1.20.1270.280">
    <property type="match status" value="1"/>
</dbReference>
<dbReference type="Gene3D" id="3.10.490.20">
    <property type="match status" value="1"/>
</dbReference>
<evidence type="ECO:0000256" key="13">
    <source>
        <dbReference type="SAM" id="Coils"/>
    </source>
</evidence>
<dbReference type="SMART" id="SM00382">
    <property type="entry name" value="AAA"/>
    <property type="match status" value="2"/>
</dbReference>
<dbReference type="GO" id="GO:0030286">
    <property type="term" value="C:dynein complex"/>
    <property type="evidence" value="ECO:0007669"/>
    <property type="project" value="UniProtKB-KW"/>
</dbReference>
<evidence type="ECO:0000256" key="5">
    <source>
        <dbReference type="ARBA" id="ARBA00022741"/>
    </source>
</evidence>
<keyword evidence="12" id="KW-0966">Cell projection</keyword>
<reference evidence="15 16" key="1">
    <citation type="journal article" date="2021" name="J. Hered.">
        <title>A chromosome-level genome assembly of the parasitoid wasp, Cotesia glomerata (Hymenoptera: Braconidae).</title>
        <authorList>
            <person name="Pinto B.J."/>
            <person name="Weis J.J."/>
            <person name="Gamble T."/>
            <person name="Ode P.J."/>
            <person name="Paul R."/>
            <person name="Zaspel J.M."/>
        </authorList>
    </citation>
    <scope>NUCLEOTIDE SEQUENCE [LARGE SCALE GENOMIC DNA]</scope>
    <source>
        <strain evidence="15">CgM1</strain>
    </source>
</reference>
<dbReference type="Pfam" id="PF12775">
    <property type="entry name" value="AAA_7"/>
    <property type="match status" value="1"/>
</dbReference>
<keyword evidence="10" id="KW-0505">Motor protein</keyword>
<dbReference type="Gene3D" id="3.40.50.300">
    <property type="entry name" value="P-loop containing nucleotide triphosphate hydrolases"/>
    <property type="match status" value="5"/>
</dbReference>
<dbReference type="InterPro" id="IPR043157">
    <property type="entry name" value="Dynein_AAA1S"/>
</dbReference>
<dbReference type="Gene3D" id="1.20.920.30">
    <property type="match status" value="1"/>
</dbReference>
<dbReference type="FunFam" id="3.40.50.300:FF:002141">
    <property type="entry name" value="Dynein heavy chain"/>
    <property type="match status" value="1"/>
</dbReference>
<dbReference type="Pfam" id="PF08393">
    <property type="entry name" value="DHC_N2"/>
    <property type="match status" value="1"/>
</dbReference>
<dbReference type="Gene3D" id="1.10.8.720">
    <property type="entry name" value="Region D6 of dynein motor"/>
    <property type="match status" value="1"/>
</dbReference>
<dbReference type="InterPro" id="IPR035706">
    <property type="entry name" value="AAA_9"/>
</dbReference>
<dbReference type="SUPFAM" id="SSF52540">
    <property type="entry name" value="P-loop containing nucleoside triphosphate hydrolases"/>
    <property type="match status" value="4"/>
</dbReference>
<dbReference type="FunFam" id="1.10.8.1220:FF:000001">
    <property type="entry name" value="Dynein axonemal heavy chain 5"/>
    <property type="match status" value="1"/>
</dbReference>
<evidence type="ECO:0000256" key="4">
    <source>
        <dbReference type="ARBA" id="ARBA00022701"/>
    </source>
</evidence>
<keyword evidence="6" id="KW-0067">ATP-binding</keyword>
<evidence type="ECO:0000259" key="14">
    <source>
        <dbReference type="SMART" id="SM00382"/>
    </source>
</evidence>
<dbReference type="InterPro" id="IPR041658">
    <property type="entry name" value="AAA_lid_11"/>
</dbReference>
<dbReference type="Gene3D" id="1.10.8.1220">
    <property type="match status" value="1"/>
</dbReference>
<evidence type="ECO:0000313" key="15">
    <source>
        <dbReference type="EMBL" id="KAH0548703.1"/>
    </source>
</evidence>
<dbReference type="FunFam" id="1.20.140.100:FF:000004">
    <property type="entry name" value="Dynein axonemal heavy chain 6"/>
    <property type="match status" value="1"/>
</dbReference>
<dbReference type="InterPro" id="IPR027417">
    <property type="entry name" value="P-loop_NTPase"/>
</dbReference>
<dbReference type="InterPro" id="IPR035699">
    <property type="entry name" value="AAA_6"/>
</dbReference>
<dbReference type="Pfam" id="PF12780">
    <property type="entry name" value="AAA_8"/>
    <property type="match status" value="1"/>
</dbReference>
<dbReference type="InterPro" id="IPR041228">
    <property type="entry name" value="Dynein_C"/>
</dbReference>
<dbReference type="FunFam" id="1.20.58.1120:FF:000001">
    <property type="entry name" value="dynein heavy chain 2, axonemal"/>
    <property type="match status" value="1"/>
</dbReference>
<evidence type="ECO:0000256" key="2">
    <source>
        <dbReference type="ARBA" id="ARBA00008887"/>
    </source>
</evidence>
<dbReference type="GO" id="GO:0045505">
    <property type="term" value="F:dynein intermediate chain binding"/>
    <property type="evidence" value="ECO:0007669"/>
    <property type="project" value="InterPro"/>
</dbReference>
<evidence type="ECO:0000256" key="1">
    <source>
        <dbReference type="ARBA" id="ARBA00004430"/>
    </source>
</evidence>
<dbReference type="Pfam" id="PF12781">
    <property type="entry name" value="AAA_9"/>
    <property type="match status" value="1"/>
</dbReference>
<dbReference type="Gene3D" id="1.10.8.710">
    <property type="match status" value="1"/>
</dbReference>
<dbReference type="Pfam" id="PF18198">
    <property type="entry name" value="AAA_lid_11"/>
    <property type="match status" value="1"/>
</dbReference>
<dbReference type="Pfam" id="PF18199">
    <property type="entry name" value="Dynein_C"/>
    <property type="match status" value="1"/>
</dbReference>
<keyword evidence="16" id="KW-1185">Reference proteome</keyword>
<keyword evidence="4" id="KW-0493">Microtubule</keyword>
<dbReference type="Pfam" id="PF17852">
    <property type="entry name" value="Dynein_AAA_lid"/>
    <property type="match status" value="1"/>
</dbReference>
<dbReference type="CDD" id="cd00009">
    <property type="entry name" value="AAA"/>
    <property type="match status" value="1"/>
</dbReference>
<keyword evidence="3" id="KW-0963">Cytoplasm</keyword>
<keyword evidence="11" id="KW-0206">Cytoskeleton</keyword>
<dbReference type="InterPro" id="IPR024317">
    <property type="entry name" value="Dynein_heavy_chain_D4_dom"/>
</dbReference>